<comment type="subcellular location">
    <subcellularLocation>
        <location evidence="1">Membrane</location>
        <topology evidence="1">Multi-pass membrane protein</topology>
    </subcellularLocation>
</comment>
<evidence type="ECO:0000256" key="5">
    <source>
        <dbReference type="ARBA" id="ARBA00022737"/>
    </source>
</evidence>
<keyword evidence="6 12" id="KW-1133">Transmembrane helix</keyword>
<dbReference type="Pfam" id="PF00520">
    <property type="entry name" value="Ion_trans"/>
    <property type="match status" value="1"/>
</dbReference>
<evidence type="ECO:0000256" key="9">
    <source>
        <dbReference type="ARBA" id="ARBA00023136"/>
    </source>
</evidence>
<evidence type="ECO:0000256" key="10">
    <source>
        <dbReference type="ARBA" id="ARBA00023303"/>
    </source>
</evidence>
<keyword evidence="10" id="KW-0407">Ion channel</keyword>
<evidence type="ECO:0000313" key="15">
    <source>
        <dbReference type="RefSeq" id="XP_015596950.1"/>
    </source>
</evidence>
<dbReference type="InterPro" id="IPR002110">
    <property type="entry name" value="Ankyrin_rpt"/>
</dbReference>
<feature type="repeat" description="ANK" evidence="11">
    <location>
        <begin position="161"/>
        <end position="193"/>
    </location>
</feature>
<feature type="transmembrane region" description="Helical" evidence="12">
    <location>
        <begin position="526"/>
        <end position="545"/>
    </location>
</feature>
<proteinExistence type="predicted"/>
<feature type="repeat" description="ANK" evidence="11">
    <location>
        <begin position="351"/>
        <end position="383"/>
    </location>
</feature>
<evidence type="ECO:0000256" key="3">
    <source>
        <dbReference type="ARBA" id="ARBA00022606"/>
    </source>
</evidence>
<keyword evidence="8" id="KW-0406">Ion transport</keyword>
<dbReference type="PANTHER" id="PTHR47143">
    <property type="entry name" value="TRANSIENT RECEPTOR POTENTIAL CATION CHANNEL PROTEIN PAINLESS"/>
    <property type="match status" value="1"/>
</dbReference>
<reference evidence="15 16" key="1">
    <citation type="submission" date="2025-04" db="UniProtKB">
        <authorList>
            <consortium name="RefSeq"/>
        </authorList>
    </citation>
    <scope>IDENTIFICATION</scope>
</reference>
<keyword evidence="2" id="KW-0813">Transport</keyword>
<dbReference type="Proteomes" id="UP000694920">
    <property type="component" value="Unplaced"/>
</dbReference>
<keyword evidence="3" id="KW-0716">Sensory transduction</keyword>
<feature type="repeat" description="ANK" evidence="11">
    <location>
        <begin position="128"/>
        <end position="160"/>
    </location>
</feature>
<organism evidence="14 16">
    <name type="scientific">Cephus cinctus</name>
    <name type="common">Wheat stem sawfly</name>
    <dbReference type="NCBI Taxonomy" id="211228"/>
    <lineage>
        <taxon>Eukaryota</taxon>
        <taxon>Metazoa</taxon>
        <taxon>Ecdysozoa</taxon>
        <taxon>Arthropoda</taxon>
        <taxon>Hexapoda</taxon>
        <taxon>Insecta</taxon>
        <taxon>Pterygota</taxon>
        <taxon>Neoptera</taxon>
        <taxon>Endopterygota</taxon>
        <taxon>Hymenoptera</taxon>
        <taxon>Cephoidea</taxon>
        <taxon>Cephidae</taxon>
        <taxon>Cephus</taxon>
    </lineage>
</organism>
<feature type="transmembrane region" description="Helical" evidence="12">
    <location>
        <begin position="585"/>
        <end position="604"/>
    </location>
</feature>
<dbReference type="CTD" id="37985"/>
<evidence type="ECO:0000259" key="13">
    <source>
        <dbReference type="Pfam" id="PF00520"/>
    </source>
</evidence>
<keyword evidence="7 11" id="KW-0040">ANK repeat</keyword>
<feature type="transmembrane region" description="Helical" evidence="12">
    <location>
        <begin position="476"/>
        <end position="501"/>
    </location>
</feature>
<evidence type="ECO:0000256" key="2">
    <source>
        <dbReference type="ARBA" id="ARBA00022448"/>
    </source>
</evidence>
<evidence type="ECO:0000256" key="4">
    <source>
        <dbReference type="ARBA" id="ARBA00022692"/>
    </source>
</evidence>
<dbReference type="InterPro" id="IPR052076">
    <property type="entry name" value="TRP_cation_channel"/>
</dbReference>
<dbReference type="GO" id="GO:0005216">
    <property type="term" value="F:monoatomic ion channel activity"/>
    <property type="evidence" value="ECO:0007669"/>
    <property type="project" value="InterPro"/>
</dbReference>
<evidence type="ECO:0000256" key="7">
    <source>
        <dbReference type="ARBA" id="ARBA00023043"/>
    </source>
</evidence>
<evidence type="ECO:0000256" key="8">
    <source>
        <dbReference type="ARBA" id="ARBA00023065"/>
    </source>
</evidence>
<dbReference type="AlphaFoldDB" id="A0AAJ7BYV3"/>
<dbReference type="PROSITE" id="PS50088">
    <property type="entry name" value="ANK_REPEAT"/>
    <property type="match status" value="4"/>
</dbReference>
<gene>
    <name evidence="15 16" type="primary">LOC107268558</name>
</gene>
<dbReference type="Pfam" id="PF00023">
    <property type="entry name" value="Ank"/>
    <property type="match status" value="1"/>
</dbReference>
<keyword evidence="5" id="KW-0677">Repeat</keyword>
<dbReference type="InterPro" id="IPR005821">
    <property type="entry name" value="Ion_trans_dom"/>
</dbReference>
<dbReference type="SMART" id="SM00248">
    <property type="entry name" value="ANK"/>
    <property type="match status" value="5"/>
</dbReference>
<dbReference type="KEGG" id="ccin:107268558"/>
<dbReference type="PANTHER" id="PTHR47143:SF4">
    <property type="entry name" value="TRANSIENT RECEPTOR POTENTIAL CATION CHANNEL PROTEIN PAINLESS"/>
    <property type="match status" value="1"/>
</dbReference>
<feature type="transmembrane region" description="Helical" evidence="12">
    <location>
        <begin position="625"/>
        <end position="643"/>
    </location>
</feature>
<dbReference type="Pfam" id="PF12796">
    <property type="entry name" value="Ank_2"/>
    <property type="match status" value="1"/>
</dbReference>
<dbReference type="InterPro" id="IPR036770">
    <property type="entry name" value="Ankyrin_rpt-contain_sf"/>
</dbReference>
<keyword evidence="14" id="KW-1185">Reference proteome</keyword>
<feature type="domain" description="Ion transport" evidence="13">
    <location>
        <begin position="479"/>
        <end position="713"/>
    </location>
</feature>
<accession>A0AAJ7BYV3</accession>
<dbReference type="GO" id="GO:0034703">
    <property type="term" value="C:cation channel complex"/>
    <property type="evidence" value="ECO:0007669"/>
    <property type="project" value="UniProtKB-ARBA"/>
</dbReference>
<evidence type="ECO:0000256" key="1">
    <source>
        <dbReference type="ARBA" id="ARBA00004141"/>
    </source>
</evidence>
<keyword evidence="15 16" id="KW-0675">Receptor</keyword>
<evidence type="ECO:0000256" key="6">
    <source>
        <dbReference type="ARBA" id="ARBA00022989"/>
    </source>
</evidence>
<dbReference type="Gene3D" id="1.25.40.20">
    <property type="entry name" value="Ankyrin repeat-containing domain"/>
    <property type="match status" value="2"/>
</dbReference>
<feature type="repeat" description="ANK" evidence="11">
    <location>
        <begin position="95"/>
        <end position="117"/>
    </location>
</feature>
<dbReference type="RefSeq" id="XP_015596951.1">
    <property type="nucleotide sequence ID" value="XM_015741465.2"/>
</dbReference>
<sequence>MGPEGECLLLQAPRFQHLTPENHLLEYLQNHDLISFENTARRYLSQNPPLININYVFGDPLQKSFLDIACSDGLDDFVKLFLELGAKPNVVNRAHRRAPLHFAVENGHKGVLRVLLSDPWINPNLLADDETALHIAVLSNDLESVRILLDHRASPNIIDNRGETPLHLAATSNNEEMVRTILERSSCPPDLDSYPDFRGLTTRQVLETEMSKIPLPPAHERFVDENSLRYYLVVNDEENFLKELQGFQGHLRDRGELMRMAAERGFGRAIREILKIDQDPTGLDSAAEAAVRNNFHEALGKILDAGYQPDGSLLLLASQELGVPGRQREDRIECFRMIMNKIHDVRCVDEKGNTPLYYAARADCSEAVLDLLRAGSYIGYRNNYGVPPLDHISPEILSEYLDECIRSSKERTEDYEIEFIFDCLEPHSDSSGRAPRSTEMDALDFIAGKHSLRQLLMHPVLSSFLYLKWHRIRHIFYANFLFYVLFYLLLNTYILCMAGTWRKSGRNEANENSRNSSDSEDQNTKWMTLGFWNVIVGVSLLLLTIREILQLVSSPRHYVSSFENWLEVILIVMGISLISRPTVQVGAVAILLSAWELIILIGQFPKMSTGIEMFKTVSMNFMRFLFLYAFLILAFAFSFYTLFKDEQDENFPDPGHSLFKTIIMLTGEFDASDIPFTAIPILSHLIFILFVFLIAIVLFNLLNGMAVSDTGNILREAELVGLISRTKLVAYVERISAGLPIFERTCCLCPGLFGQKLSPLGYLAEKILFFPKYLPSRRIATKPYKCNEIRIPLRKVVDGETKILGHCGRKCMDPVIVERAREILDKRGKVSEEKKIAAEFERLRNILETIQRNIENNNSRADKAN</sequence>
<evidence type="ECO:0000313" key="14">
    <source>
        <dbReference type="Proteomes" id="UP000694920"/>
    </source>
</evidence>
<dbReference type="PROSITE" id="PS50297">
    <property type="entry name" value="ANK_REP_REGION"/>
    <property type="match status" value="3"/>
</dbReference>
<protein>
    <submittedName>
        <fullName evidence="15 16">Transient receptor potential cation channel protein painless</fullName>
    </submittedName>
</protein>
<dbReference type="GeneID" id="107268558"/>
<feature type="transmembrane region" description="Helical" evidence="12">
    <location>
        <begin position="681"/>
        <end position="702"/>
    </location>
</feature>
<keyword evidence="9 12" id="KW-0472">Membrane</keyword>
<evidence type="ECO:0000256" key="11">
    <source>
        <dbReference type="PROSITE-ProRule" id="PRU00023"/>
    </source>
</evidence>
<evidence type="ECO:0000313" key="16">
    <source>
        <dbReference type="RefSeq" id="XP_015596951.1"/>
    </source>
</evidence>
<name>A0AAJ7BYV3_CEPCN</name>
<keyword evidence="4 12" id="KW-0812">Transmembrane</keyword>
<dbReference type="RefSeq" id="XP_015596950.1">
    <property type="nucleotide sequence ID" value="XM_015741464.2"/>
</dbReference>
<evidence type="ECO:0000256" key="12">
    <source>
        <dbReference type="SAM" id="Phobius"/>
    </source>
</evidence>
<dbReference type="SUPFAM" id="SSF48403">
    <property type="entry name" value="Ankyrin repeat"/>
    <property type="match status" value="1"/>
</dbReference>